<dbReference type="InterPro" id="IPR005183">
    <property type="entry name" value="DUF305_CopM-like"/>
</dbReference>
<dbReference type="PROSITE" id="PS51257">
    <property type="entry name" value="PROKAR_LIPOPROTEIN"/>
    <property type="match status" value="1"/>
</dbReference>
<sequence length="118" mass="12442">MIIKSAVTRLTSFAAGVLVLVACGDVPVSQDMSAVSRAVPVTTTTSAQPSADFNDADVMFAQMMSMHHEQAVELADLADTRAADKEVKALAEKIKASQEPQIETMDHAGSMGGFLRSS</sequence>
<organism evidence="2 3">
    <name type="scientific">Nonomuraea cypriaca</name>
    <dbReference type="NCBI Taxonomy" id="1187855"/>
    <lineage>
        <taxon>Bacteria</taxon>
        <taxon>Bacillati</taxon>
        <taxon>Actinomycetota</taxon>
        <taxon>Actinomycetes</taxon>
        <taxon>Streptosporangiales</taxon>
        <taxon>Streptosporangiaceae</taxon>
        <taxon>Nonomuraea</taxon>
    </lineage>
</organism>
<protein>
    <submittedName>
        <fullName evidence="2">DUF305 domain-containing protein</fullName>
    </submittedName>
</protein>
<name>A0A931F2J2_9ACTN</name>
<reference evidence="2" key="1">
    <citation type="submission" date="2020-11" db="EMBL/GenBank/DDBJ databases">
        <title>Whole-genome analyses of Nonomuraea sp. K274.</title>
        <authorList>
            <person name="Veyisoglu A."/>
        </authorList>
    </citation>
    <scope>NUCLEOTIDE SEQUENCE</scope>
    <source>
        <strain evidence="2">K274</strain>
    </source>
</reference>
<comment type="caution">
    <text evidence="2">The sequence shown here is derived from an EMBL/GenBank/DDBJ whole genome shotgun (WGS) entry which is preliminary data.</text>
</comment>
<feature type="domain" description="DUF305" evidence="1">
    <location>
        <begin position="57"/>
        <end position="106"/>
    </location>
</feature>
<dbReference type="Pfam" id="PF03713">
    <property type="entry name" value="DUF305"/>
    <property type="match status" value="1"/>
</dbReference>
<dbReference type="PANTHER" id="PTHR36933:SF1">
    <property type="entry name" value="SLL0788 PROTEIN"/>
    <property type="match status" value="1"/>
</dbReference>
<dbReference type="PANTHER" id="PTHR36933">
    <property type="entry name" value="SLL0788 PROTEIN"/>
    <property type="match status" value="1"/>
</dbReference>
<dbReference type="RefSeq" id="WP_195898033.1">
    <property type="nucleotide sequence ID" value="NZ_JADOGI010000082.1"/>
</dbReference>
<keyword evidence="3" id="KW-1185">Reference proteome</keyword>
<dbReference type="Proteomes" id="UP000605361">
    <property type="component" value="Unassembled WGS sequence"/>
</dbReference>
<evidence type="ECO:0000313" key="3">
    <source>
        <dbReference type="Proteomes" id="UP000605361"/>
    </source>
</evidence>
<evidence type="ECO:0000313" key="2">
    <source>
        <dbReference type="EMBL" id="MBF8189096.1"/>
    </source>
</evidence>
<dbReference type="AlphaFoldDB" id="A0A931F2J2"/>
<dbReference type="Gene3D" id="1.20.1260.10">
    <property type="match status" value="1"/>
</dbReference>
<gene>
    <name evidence="2" type="ORF">ITP53_25855</name>
</gene>
<dbReference type="EMBL" id="JADOGI010000082">
    <property type="protein sequence ID" value="MBF8189096.1"/>
    <property type="molecule type" value="Genomic_DNA"/>
</dbReference>
<dbReference type="InterPro" id="IPR012347">
    <property type="entry name" value="Ferritin-like"/>
</dbReference>
<evidence type="ECO:0000259" key="1">
    <source>
        <dbReference type="Pfam" id="PF03713"/>
    </source>
</evidence>
<proteinExistence type="predicted"/>
<accession>A0A931F2J2</accession>